<evidence type="ECO:0000256" key="1">
    <source>
        <dbReference type="SAM" id="Phobius"/>
    </source>
</evidence>
<gene>
    <name evidence="2" type="ORF">P9847_14860</name>
</gene>
<feature type="transmembrane region" description="Helical" evidence="1">
    <location>
        <begin position="40"/>
        <end position="60"/>
    </location>
</feature>
<keyword evidence="1" id="KW-0472">Membrane</keyword>
<dbReference type="Proteomes" id="UP001343257">
    <property type="component" value="Unassembled WGS sequence"/>
</dbReference>
<comment type="caution">
    <text evidence="2">The sequence shown here is derived from an EMBL/GenBank/DDBJ whole genome shotgun (WGS) entry which is preliminary data.</text>
</comment>
<keyword evidence="1" id="KW-1133">Transmembrane helix</keyword>
<dbReference type="RefSeq" id="WP_328278957.1">
    <property type="nucleotide sequence ID" value="NZ_JARTLD010000036.1"/>
</dbReference>
<organism evidence="2 3">
    <name type="scientific">Paenibacillus chibensis</name>
    <dbReference type="NCBI Taxonomy" id="59846"/>
    <lineage>
        <taxon>Bacteria</taxon>
        <taxon>Bacillati</taxon>
        <taxon>Bacillota</taxon>
        <taxon>Bacilli</taxon>
        <taxon>Bacillales</taxon>
        <taxon>Paenibacillaceae</taxon>
        <taxon>Paenibacillus</taxon>
    </lineage>
</organism>
<protein>
    <recommendedName>
        <fullName evidence="4">DUF2651 domain-containing protein</fullName>
    </recommendedName>
</protein>
<feature type="transmembrane region" description="Helical" evidence="1">
    <location>
        <begin position="66"/>
        <end position="84"/>
    </location>
</feature>
<evidence type="ECO:0000313" key="3">
    <source>
        <dbReference type="Proteomes" id="UP001343257"/>
    </source>
</evidence>
<dbReference type="EMBL" id="JARTLD010000036">
    <property type="protein sequence ID" value="MED5018586.1"/>
    <property type="molecule type" value="Genomic_DNA"/>
</dbReference>
<keyword evidence="3" id="KW-1185">Reference proteome</keyword>
<feature type="transmembrane region" description="Helical" evidence="1">
    <location>
        <begin position="12"/>
        <end position="33"/>
    </location>
</feature>
<accession>A0ABU6PUL8</accession>
<sequence length="95" mass="10998">MVYWVFKDANPMLLVLIICPLLSLAFGASGAWLRHRMRYGLCISFLLPLLFIAVNLPTLTGNFDSWLMYGLFYVSISYFAYKITSRIDIRLKQPK</sequence>
<keyword evidence="1" id="KW-0812">Transmembrane</keyword>
<evidence type="ECO:0008006" key="4">
    <source>
        <dbReference type="Google" id="ProtNLM"/>
    </source>
</evidence>
<evidence type="ECO:0000313" key="2">
    <source>
        <dbReference type="EMBL" id="MED5018586.1"/>
    </source>
</evidence>
<reference evidence="2 3" key="1">
    <citation type="submission" date="2023-03" db="EMBL/GenBank/DDBJ databases">
        <title>Bacillus Genome Sequencing.</title>
        <authorList>
            <person name="Dunlap C."/>
        </authorList>
    </citation>
    <scope>NUCLEOTIDE SEQUENCE [LARGE SCALE GENOMIC DNA]</scope>
    <source>
        <strain evidence="2 3">NRS-52</strain>
    </source>
</reference>
<name>A0ABU6PUL8_9BACL</name>
<proteinExistence type="predicted"/>